<dbReference type="InterPro" id="IPR050494">
    <property type="entry name" value="Ser_Thr_dual-spec_kinase"/>
</dbReference>
<feature type="compositionally biased region" description="Acidic residues" evidence="6">
    <location>
        <begin position="804"/>
        <end position="816"/>
    </location>
</feature>
<dbReference type="InterPro" id="IPR000704">
    <property type="entry name" value="Casein_kinase_II_reg-sub"/>
</dbReference>
<feature type="region of interest" description="Disordered" evidence="6">
    <location>
        <begin position="504"/>
        <end position="539"/>
    </location>
</feature>
<feature type="compositionally biased region" description="Pro residues" evidence="6">
    <location>
        <begin position="691"/>
        <end position="702"/>
    </location>
</feature>
<dbReference type="SUPFAM" id="SSF57798">
    <property type="entry name" value="Casein kinase II beta subunit"/>
    <property type="match status" value="1"/>
</dbReference>
<dbReference type="Gene3D" id="3.30.200.20">
    <property type="entry name" value="Phosphorylase Kinase, domain 1"/>
    <property type="match status" value="1"/>
</dbReference>
<dbReference type="Proteomes" id="UP001281761">
    <property type="component" value="Unassembled WGS sequence"/>
</dbReference>
<dbReference type="SUPFAM" id="SSF56112">
    <property type="entry name" value="Protein kinase-like (PK-like)"/>
    <property type="match status" value="1"/>
</dbReference>
<comment type="caution">
    <text evidence="8">The sequence shown here is derived from an EMBL/GenBank/DDBJ whole genome shotgun (WGS) entry which is preliminary data.</text>
</comment>
<evidence type="ECO:0000256" key="1">
    <source>
        <dbReference type="ARBA" id="ARBA00022527"/>
    </source>
</evidence>
<feature type="compositionally biased region" description="Polar residues" evidence="6">
    <location>
        <begin position="594"/>
        <end position="610"/>
    </location>
</feature>
<evidence type="ECO:0000256" key="2">
    <source>
        <dbReference type="ARBA" id="ARBA00022679"/>
    </source>
</evidence>
<feature type="domain" description="Protein kinase" evidence="7">
    <location>
        <begin position="1041"/>
        <end position="1347"/>
    </location>
</feature>
<protein>
    <submittedName>
        <fullName evidence="8">DYRK-family kinase pom1</fullName>
        <ecNumber evidence="8">2.7.12.1</ecNumber>
    </submittedName>
</protein>
<dbReference type="InterPro" id="IPR008271">
    <property type="entry name" value="Ser/Thr_kinase_AS"/>
</dbReference>
<evidence type="ECO:0000256" key="6">
    <source>
        <dbReference type="SAM" id="MobiDB-lite"/>
    </source>
</evidence>
<feature type="region of interest" description="Disordered" evidence="6">
    <location>
        <begin position="594"/>
        <end position="720"/>
    </location>
</feature>
<gene>
    <name evidence="8" type="ORF">BLNAU_4590</name>
</gene>
<dbReference type="GO" id="GO:0004712">
    <property type="term" value="F:protein serine/threonine/tyrosine kinase activity"/>
    <property type="evidence" value="ECO:0007669"/>
    <property type="project" value="UniProtKB-EC"/>
</dbReference>
<dbReference type="EC" id="2.7.12.1" evidence="8"/>
<reference evidence="8 9" key="1">
    <citation type="journal article" date="2022" name="bioRxiv">
        <title>Genomics of Preaxostyla Flagellates Illuminates Evolutionary Transitions and the Path Towards Mitochondrial Loss.</title>
        <authorList>
            <person name="Novak L.V.F."/>
            <person name="Treitli S.C."/>
            <person name="Pyrih J."/>
            <person name="Halakuc P."/>
            <person name="Pipaliya S.V."/>
            <person name="Vacek V."/>
            <person name="Brzon O."/>
            <person name="Soukal P."/>
            <person name="Eme L."/>
            <person name="Dacks J.B."/>
            <person name="Karnkowska A."/>
            <person name="Elias M."/>
            <person name="Hampl V."/>
        </authorList>
    </citation>
    <scope>NUCLEOTIDE SEQUENCE [LARGE SCALE GENOMIC DNA]</scope>
    <source>
        <strain evidence="8">NAU3</strain>
        <tissue evidence="8">Gut</tissue>
    </source>
</reference>
<dbReference type="PROSITE" id="PS00108">
    <property type="entry name" value="PROTEIN_KINASE_ST"/>
    <property type="match status" value="1"/>
</dbReference>
<evidence type="ECO:0000313" key="8">
    <source>
        <dbReference type="EMBL" id="KAK2960373.1"/>
    </source>
</evidence>
<feature type="region of interest" description="Disordered" evidence="6">
    <location>
        <begin position="922"/>
        <end position="997"/>
    </location>
</feature>
<keyword evidence="5" id="KW-0067">ATP-binding</keyword>
<evidence type="ECO:0000259" key="7">
    <source>
        <dbReference type="PROSITE" id="PS50011"/>
    </source>
</evidence>
<feature type="compositionally biased region" description="Low complexity" evidence="6">
    <location>
        <begin position="505"/>
        <end position="514"/>
    </location>
</feature>
<dbReference type="Pfam" id="PF01214">
    <property type="entry name" value="CK_II_beta"/>
    <property type="match status" value="1"/>
</dbReference>
<keyword evidence="4 8" id="KW-0418">Kinase</keyword>
<dbReference type="InterPro" id="IPR011009">
    <property type="entry name" value="Kinase-like_dom_sf"/>
</dbReference>
<evidence type="ECO:0000256" key="5">
    <source>
        <dbReference type="ARBA" id="ARBA00022840"/>
    </source>
</evidence>
<dbReference type="PROSITE" id="PS50011">
    <property type="entry name" value="PROTEIN_KINASE_DOM"/>
    <property type="match status" value="1"/>
</dbReference>
<keyword evidence="1" id="KW-0723">Serine/threonine-protein kinase</keyword>
<keyword evidence="3" id="KW-0547">Nucleotide-binding</keyword>
<keyword evidence="2 8" id="KW-0808">Transferase</keyword>
<dbReference type="EMBL" id="JARBJD010000023">
    <property type="protein sequence ID" value="KAK2960373.1"/>
    <property type="molecule type" value="Genomic_DNA"/>
</dbReference>
<dbReference type="Pfam" id="PF00069">
    <property type="entry name" value="Pkinase"/>
    <property type="match status" value="1"/>
</dbReference>
<feature type="compositionally biased region" description="Basic and acidic residues" evidence="6">
    <location>
        <begin position="817"/>
        <end position="827"/>
    </location>
</feature>
<organism evidence="8 9">
    <name type="scientific">Blattamonas nauphoetae</name>
    <dbReference type="NCBI Taxonomy" id="2049346"/>
    <lineage>
        <taxon>Eukaryota</taxon>
        <taxon>Metamonada</taxon>
        <taxon>Preaxostyla</taxon>
        <taxon>Oxymonadida</taxon>
        <taxon>Blattamonas</taxon>
    </lineage>
</organism>
<dbReference type="CDD" id="cd14133">
    <property type="entry name" value="PKc_DYRK_like"/>
    <property type="match status" value="1"/>
</dbReference>
<evidence type="ECO:0000313" key="9">
    <source>
        <dbReference type="Proteomes" id="UP001281761"/>
    </source>
</evidence>
<feature type="compositionally biased region" description="Polar residues" evidence="6">
    <location>
        <begin position="980"/>
        <end position="993"/>
    </location>
</feature>
<evidence type="ECO:0000256" key="3">
    <source>
        <dbReference type="ARBA" id="ARBA00022741"/>
    </source>
</evidence>
<dbReference type="PANTHER" id="PTHR24058:SF124">
    <property type="entry name" value="PROTEIN KINASE SUPERFAMILY PROTEIN"/>
    <property type="match status" value="1"/>
</dbReference>
<dbReference type="SMART" id="SM00220">
    <property type="entry name" value="S_TKc"/>
    <property type="match status" value="1"/>
</dbReference>
<dbReference type="SMART" id="SM01085">
    <property type="entry name" value="CK_II_beta"/>
    <property type="match status" value="1"/>
</dbReference>
<accession>A0ABQ9Y9D2</accession>
<proteinExistence type="predicted"/>
<name>A0ABQ9Y9D2_9EUKA</name>
<keyword evidence="9" id="KW-1185">Reference proteome</keyword>
<evidence type="ECO:0000256" key="4">
    <source>
        <dbReference type="ARBA" id="ARBA00022777"/>
    </source>
</evidence>
<sequence length="1355" mass="154486">MPELWEEHINLLSQVNFVLKLDDSIIDEAFNECDQLSTIENADVGFLALRKESVSHDAHSPVDISRFCLEFYSIVHQWFIETEAGLDQMCTHQLLPFGFSANYGLSSLMFYCPGCDDAYNIPLPQEAILDGSLFGPTFPKTFVTRFPNLVYPSRRLLNPFSIYQNLQPPQNSQTLYGFPVFRNSLHGARDEDTRRQQHIQAMEEDEIMKKNEFIQRQVNGESTVQITFIAPKSHKFEIQSSEYDESSDSSQLTDQMVDDLLNNRHQDEHIPLLCWPSSQRIWDPNVTDEWDPDDEVGISRRPVPQFLEEEIPSKEMIDLYEEEYIRMIRGRIDEKLRTQSNPHLPGPMEAMLYPHLTHRRTSFFEVSEFDDHPPTGPSIDASLTVEDLRKLLFLQPESNANTLSVNLYNKLKSMSENLELLPLEDAEYLIISSIMKAGGMNEQEIEDFITDGQNEEILLRMLIQNLFGVTIPTEPLNTQPEHQQNDLSSPLQTLSISSFTSDVASNSSFSKSFSQDPTNKELGDSSFDPLHHYRPPALMTPREPFRTLLTASTEPALNTFGDVSKTAGYIPRHSHRMSTDESDFPRSPRQSITVAMTPHLQTPKNSTPKSRTPKARTPQHLSPRILSPQGSPPSTPGSNNLPILSPSFISRLATIIPQGNRNRQERVQRRPKHTRTFSEVSLQSIGAPVSPLLPPSPPPNSPIIPIRKNPTRQTPSSLREDHKKNDVMVQPQAFSHAALFPTPIEEKVMDFVHVDVTETAVDESLSLSPIEVSSGPNEEHDQERLPEVVNLMCDLLRLQVEPPEKEENEDNADNAEFDEKQKEEEEAHYDPGFVHSLFASRCISAPFVISLPEGATFDYRHDSTTTDMMFPAGVNLPLPHPEEWLNQVETPTLVDGYICIPNEDEDDNEDEDVQNTLDAIERKEEEHQQTHKKTQGKGGGSGGGKKKKKLSKKQRKRQKKQEEENALKELAKLKNPPQPHRQSTPTKPANHSSRLPKHCPLCSTHQLDSFALRIISAPFATGIENNDELIMQPNQVLAGRFVVRDQIGSAAFSKAVECDDLETGDVVCMKVIKNNKEYFDQSIDEIKLLSYVNRHDPDDLFHIVRMYDFFYFKEHLIIVCELLKQNLYEFQKDLLDNDQPNYFTIPRLQKITKQVLESLAFLHSLGLMHCDLKPENILIKSYSRCEVKVIDLGSSCFVTDPLTFYTQSRSYRAPEVILGIPYGRKIDIWSLGCILAEMLTGRVLFVHESLPTLLGSMIGMLGPFSEDLLQQAKFRYHYFTVNNVLYDTQEDPEPDQPQFYFVHPKQTTLRARLGTDDALFVDFVSRLLTVDQNQRPSALEALQHPWFKIQYAEEE</sequence>
<feature type="compositionally biased region" description="Basic and acidic residues" evidence="6">
    <location>
        <begin position="960"/>
        <end position="972"/>
    </location>
</feature>
<feature type="compositionally biased region" description="Basic residues" evidence="6">
    <location>
        <begin position="944"/>
        <end position="959"/>
    </location>
</feature>
<dbReference type="Gene3D" id="1.10.510.10">
    <property type="entry name" value="Transferase(Phosphotransferase) domain 1"/>
    <property type="match status" value="1"/>
</dbReference>
<dbReference type="PANTHER" id="PTHR24058">
    <property type="entry name" value="DUAL SPECIFICITY PROTEIN KINASE"/>
    <property type="match status" value="1"/>
</dbReference>
<dbReference type="Gene3D" id="2.20.25.20">
    <property type="match status" value="1"/>
</dbReference>
<dbReference type="InterPro" id="IPR000719">
    <property type="entry name" value="Prot_kinase_dom"/>
</dbReference>
<feature type="region of interest" description="Disordered" evidence="6">
    <location>
        <begin position="801"/>
        <end position="827"/>
    </location>
</feature>
<dbReference type="InterPro" id="IPR035991">
    <property type="entry name" value="Casein_kinase_II_beta-like"/>
</dbReference>